<sequence length="411" mass="45629">MSELALFGGSPVRTKSFPSWPRTSDEIREHVLDTLSNDKWGVGSKTIAEFNNNFANYHDAKYCISLHSGTSALWVALKAAGVKAGDEVIIPAYTFIATATAVLMANAVPVFADIDLKTGNMDPNDIVSKISDKTKVILPVHIGGSPVDLKAIKTLAETHNLLVIEDAAQAHGARYGDKKVGAIGLGGIFSFQSSKNMSSGEGGAIITNDESFADACFSYHNCGRVRNGKWYEHHRLGSNLRMSALNAAMLIPQLDTLVHDMNLRDKNRESLDNFLNGLNGLTPMEMSDGATRSANHIYICRYNETEFSGISRETFFKAMQAEGVYTYKGYNPLYREPLFITNEEEYPWLKNRDYESLNLAQTEIFAEKEAVWLKQNHLLGDKKDIQDVMDAFEKVTSAMKNDPKPFLEFKS</sequence>
<evidence type="ECO:0008006" key="2">
    <source>
        <dbReference type="Google" id="ProtNLM"/>
    </source>
</evidence>
<evidence type="ECO:0000313" key="1">
    <source>
        <dbReference type="EMBL" id="SVA33096.1"/>
    </source>
</evidence>
<dbReference type="SUPFAM" id="SSF53383">
    <property type="entry name" value="PLP-dependent transferases"/>
    <property type="match status" value="1"/>
</dbReference>
<organism evidence="1">
    <name type="scientific">marine metagenome</name>
    <dbReference type="NCBI Taxonomy" id="408172"/>
    <lineage>
        <taxon>unclassified sequences</taxon>
        <taxon>metagenomes</taxon>
        <taxon>ecological metagenomes</taxon>
    </lineage>
</organism>
<gene>
    <name evidence="1" type="ORF">METZ01_LOCUS85950</name>
</gene>
<dbReference type="PANTHER" id="PTHR30244">
    <property type="entry name" value="TRANSAMINASE"/>
    <property type="match status" value="1"/>
</dbReference>
<dbReference type="Gene3D" id="3.90.1150.10">
    <property type="entry name" value="Aspartate Aminotransferase, domain 1"/>
    <property type="match status" value="1"/>
</dbReference>
<dbReference type="EMBL" id="UINC01007397">
    <property type="protein sequence ID" value="SVA33096.1"/>
    <property type="molecule type" value="Genomic_DNA"/>
</dbReference>
<dbReference type="GO" id="GO:0008483">
    <property type="term" value="F:transaminase activity"/>
    <property type="evidence" value="ECO:0007669"/>
    <property type="project" value="TreeGrafter"/>
</dbReference>
<dbReference type="InterPro" id="IPR000653">
    <property type="entry name" value="DegT/StrS_aminotransferase"/>
</dbReference>
<dbReference type="AlphaFoldDB" id="A0A381UY94"/>
<dbReference type="PIRSF" id="PIRSF000390">
    <property type="entry name" value="PLP_StrS"/>
    <property type="match status" value="1"/>
</dbReference>
<dbReference type="InterPro" id="IPR015424">
    <property type="entry name" value="PyrdxlP-dep_Trfase"/>
</dbReference>
<accession>A0A381UY94</accession>
<name>A0A381UY94_9ZZZZ</name>
<dbReference type="GO" id="GO:0030170">
    <property type="term" value="F:pyridoxal phosphate binding"/>
    <property type="evidence" value="ECO:0007669"/>
    <property type="project" value="TreeGrafter"/>
</dbReference>
<proteinExistence type="predicted"/>
<dbReference type="InterPro" id="IPR015421">
    <property type="entry name" value="PyrdxlP-dep_Trfase_major"/>
</dbReference>
<dbReference type="Pfam" id="PF01041">
    <property type="entry name" value="DegT_DnrJ_EryC1"/>
    <property type="match status" value="1"/>
</dbReference>
<dbReference type="Gene3D" id="3.40.640.10">
    <property type="entry name" value="Type I PLP-dependent aspartate aminotransferase-like (Major domain)"/>
    <property type="match status" value="1"/>
</dbReference>
<dbReference type="GO" id="GO:0000271">
    <property type="term" value="P:polysaccharide biosynthetic process"/>
    <property type="evidence" value="ECO:0007669"/>
    <property type="project" value="TreeGrafter"/>
</dbReference>
<dbReference type="InterPro" id="IPR015422">
    <property type="entry name" value="PyrdxlP-dep_Trfase_small"/>
</dbReference>
<protein>
    <recommendedName>
        <fullName evidence="2">DegT/DnrJ/EryC1/StrS family aminotransferase</fullName>
    </recommendedName>
</protein>
<reference evidence="1" key="1">
    <citation type="submission" date="2018-05" db="EMBL/GenBank/DDBJ databases">
        <authorList>
            <person name="Lanie J.A."/>
            <person name="Ng W.-L."/>
            <person name="Kazmierczak K.M."/>
            <person name="Andrzejewski T.M."/>
            <person name="Davidsen T.M."/>
            <person name="Wayne K.J."/>
            <person name="Tettelin H."/>
            <person name="Glass J.I."/>
            <person name="Rusch D."/>
            <person name="Podicherti R."/>
            <person name="Tsui H.-C.T."/>
            <person name="Winkler M.E."/>
        </authorList>
    </citation>
    <scope>NUCLEOTIDE SEQUENCE</scope>
</reference>
<dbReference type="PANTHER" id="PTHR30244:SF34">
    <property type="entry name" value="DTDP-4-AMINO-4,6-DIDEOXYGALACTOSE TRANSAMINASE"/>
    <property type="match status" value="1"/>
</dbReference>
<dbReference type="CDD" id="cd00616">
    <property type="entry name" value="AHBA_syn"/>
    <property type="match status" value="1"/>
</dbReference>